<gene>
    <name evidence="2" type="ORF">A3C12_01770</name>
</gene>
<dbReference type="EMBL" id="MHQK01000053">
    <property type="protein sequence ID" value="OHA00610.1"/>
    <property type="molecule type" value="Genomic_DNA"/>
</dbReference>
<dbReference type="GO" id="GO:0003676">
    <property type="term" value="F:nucleic acid binding"/>
    <property type="evidence" value="ECO:0007669"/>
    <property type="project" value="InterPro"/>
</dbReference>
<dbReference type="Proteomes" id="UP000178710">
    <property type="component" value="Unassembled WGS sequence"/>
</dbReference>
<dbReference type="InterPro" id="IPR012337">
    <property type="entry name" value="RNaseH-like_sf"/>
</dbReference>
<name>A0A1G2KME4_9BACT</name>
<evidence type="ECO:0000313" key="2">
    <source>
        <dbReference type="EMBL" id="OHA00610.1"/>
    </source>
</evidence>
<protein>
    <recommendedName>
        <fullName evidence="1">YprB ribonuclease H-like domain-containing protein</fullName>
    </recommendedName>
</protein>
<dbReference type="InterPro" id="IPR038720">
    <property type="entry name" value="YprB_RNase_H-like_dom"/>
</dbReference>
<dbReference type="AlphaFoldDB" id="A0A1G2KME4"/>
<dbReference type="InterPro" id="IPR036397">
    <property type="entry name" value="RNaseH_sf"/>
</dbReference>
<accession>A0A1G2KME4</accession>
<evidence type="ECO:0000259" key="1">
    <source>
        <dbReference type="Pfam" id="PF13482"/>
    </source>
</evidence>
<dbReference type="SUPFAM" id="SSF53098">
    <property type="entry name" value="Ribonuclease H-like"/>
    <property type="match status" value="1"/>
</dbReference>
<comment type="caution">
    <text evidence="2">The sequence shown here is derived from an EMBL/GenBank/DDBJ whole genome shotgun (WGS) entry which is preliminary data.</text>
</comment>
<feature type="domain" description="YprB ribonuclease H-like" evidence="1">
    <location>
        <begin position="24"/>
        <end position="147"/>
    </location>
</feature>
<evidence type="ECO:0000313" key="3">
    <source>
        <dbReference type="Proteomes" id="UP000178710"/>
    </source>
</evidence>
<dbReference type="Pfam" id="PF13482">
    <property type="entry name" value="RNase_H_2"/>
    <property type="match status" value="1"/>
</dbReference>
<sequence length="194" mass="22089">MDEIVFDVETQLAFSDLANRNDFGGLGVSVLGAYSYRDDKFYTFNADELADFEELLKGVRRVIGYNIRHFDYPVLQPHMKTLVLKDLPTLDLMTEPAQGLGFRPKLDDLAKATLGVSKSGHGLQAIEWFRTGQFDLLRQYCLDDVKITRDLLEFGIKNGHIMLESRYESAPRKIPVSWSRLSPITAEVQHSLFT</sequence>
<dbReference type="Gene3D" id="3.30.420.10">
    <property type="entry name" value="Ribonuclease H-like superfamily/Ribonuclease H"/>
    <property type="match status" value="1"/>
</dbReference>
<reference evidence="2 3" key="1">
    <citation type="journal article" date="2016" name="Nat. Commun.">
        <title>Thousands of microbial genomes shed light on interconnected biogeochemical processes in an aquifer system.</title>
        <authorList>
            <person name="Anantharaman K."/>
            <person name="Brown C.T."/>
            <person name="Hug L.A."/>
            <person name="Sharon I."/>
            <person name="Castelle C.J."/>
            <person name="Probst A.J."/>
            <person name="Thomas B.C."/>
            <person name="Singh A."/>
            <person name="Wilkins M.J."/>
            <person name="Karaoz U."/>
            <person name="Brodie E.L."/>
            <person name="Williams K.H."/>
            <person name="Hubbard S.S."/>
            <person name="Banfield J.F."/>
        </authorList>
    </citation>
    <scope>NUCLEOTIDE SEQUENCE [LARGE SCALE GENOMIC DNA]</scope>
</reference>
<organism evidence="2 3">
    <name type="scientific">Candidatus Sungbacteria bacterium RIFCSPHIGHO2_02_FULL_49_20</name>
    <dbReference type="NCBI Taxonomy" id="1802272"/>
    <lineage>
        <taxon>Bacteria</taxon>
        <taxon>Candidatus Sungiibacteriota</taxon>
    </lineage>
</organism>
<proteinExistence type="predicted"/>